<feature type="compositionally biased region" description="Low complexity" evidence="1">
    <location>
        <begin position="155"/>
        <end position="175"/>
    </location>
</feature>
<feature type="region of interest" description="Disordered" evidence="1">
    <location>
        <begin position="63"/>
        <end position="82"/>
    </location>
</feature>
<evidence type="ECO:0000256" key="1">
    <source>
        <dbReference type="SAM" id="MobiDB-lite"/>
    </source>
</evidence>
<accession>A0ABT4ITJ2</accession>
<name>A0ABT4ITJ2_9GAMM</name>
<protein>
    <submittedName>
        <fullName evidence="2">Uncharacterized protein</fullName>
    </submittedName>
</protein>
<feature type="region of interest" description="Disordered" evidence="1">
    <location>
        <begin position="132"/>
        <end position="206"/>
    </location>
</feature>
<dbReference type="EMBL" id="JAKNQU010000002">
    <property type="protein sequence ID" value="MCZ0926344.1"/>
    <property type="molecule type" value="Genomic_DNA"/>
</dbReference>
<feature type="compositionally biased region" description="Low complexity" evidence="1">
    <location>
        <begin position="132"/>
        <end position="142"/>
    </location>
</feature>
<reference evidence="2 3" key="1">
    <citation type="submission" date="2022-02" db="EMBL/GenBank/DDBJ databases">
        <title>Study of halophilic communities from a Mexican lake.</title>
        <authorList>
            <person name="Hernandez-Soto L.M."/>
            <person name="Martinez-Abarca F."/>
            <person name="Ramirez-Saad H.C."/>
            <person name="Aguirre-Garrido J.F."/>
        </authorList>
    </citation>
    <scope>NUCLEOTIDE SEQUENCE [LARGE SCALE GENOMIC DNA]</scope>
    <source>
        <strain evidence="2 3">Hjan13</strain>
    </source>
</reference>
<dbReference type="Pfam" id="PF24072">
    <property type="entry name" value="T7_gp14"/>
    <property type="match status" value="1"/>
</dbReference>
<dbReference type="Proteomes" id="UP001321125">
    <property type="component" value="Unassembled WGS sequence"/>
</dbReference>
<gene>
    <name evidence="2" type="ORF">L0635_04515</name>
</gene>
<keyword evidence="3" id="KW-1185">Reference proteome</keyword>
<dbReference type="RefSeq" id="WP_268901224.1">
    <property type="nucleotide sequence ID" value="NZ_JAKNQT010000001.1"/>
</dbReference>
<evidence type="ECO:0000313" key="3">
    <source>
        <dbReference type="Proteomes" id="UP001321125"/>
    </source>
</evidence>
<comment type="caution">
    <text evidence="2">The sequence shown here is derived from an EMBL/GenBank/DDBJ whole genome shotgun (WGS) entry which is preliminary data.</text>
</comment>
<feature type="compositionally biased region" description="Polar residues" evidence="1">
    <location>
        <begin position="176"/>
        <end position="187"/>
    </location>
</feature>
<feature type="compositionally biased region" description="Basic and acidic residues" evidence="1">
    <location>
        <begin position="70"/>
        <end position="82"/>
    </location>
</feature>
<evidence type="ECO:0000313" key="2">
    <source>
        <dbReference type="EMBL" id="MCZ0926344.1"/>
    </source>
</evidence>
<sequence length="206" mass="22394">MCDPTAIAATAMTVVSTGAQMYGQQQQYEAAAERAEAQRNMFKQNRQNTYKALGREYGDINTRQNQEQQKAIEDKEERTREARSSMARARVAAGEAGITGNSVSAGLRDISGAAARDRSTIDRNLNWTLGQLQRQKQSRQTQALNRINSVPPGQAPSRGAAMAGMASTAAQGASSLASMQPQNNSYGNRKARPYSGTGWANQTYKR</sequence>
<proteinExistence type="predicted"/>
<dbReference type="InterPro" id="IPR038996">
    <property type="entry name" value="Gp14"/>
</dbReference>
<organism evidence="2 3">
    <name type="scientific">Vreelandella janggokensis</name>
    <dbReference type="NCBI Taxonomy" id="370767"/>
    <lineage>
        <taxon>Bacteria</taxon>
        <taxon>Pseudomonadati</taxon>
        <taxon>Pseudomonadota</taxon>
        <taxon>Gammaproteobacteria</taxon>
        <taxon>Oceanospirillales</taxon>
        <taxon>Halomonadaceae</taxon>
        <taxon>Vreelandella</taxon>
    </lineage>
</organism>